<dbReference type="SUPFAM" id="SSF160527">
    <property type="entry name" value="V-type ATPase subunit E-like"/>
    <property type="match status" value="1"/>
</dbReference>
<keyword evidence="4" id="KW-1005">Bacterial flagellum biogenesis</keyword>
<keyword evidence="3" id="KW-0813">Transport</keyword>
<evidence type="ECO:0000313" key="8">
    <source>
        <dbReference type="EMBL" id="KKL14691.1"/>
    </source>
</evidence>
<accession>A0A0F9DAC9</accession>
<organism evidence="8">
    <name type="scientific">marine sediment metagenome</name>
    <dbReference type="NCBI Taxonomy" id="412755"/>
    <lineage>
        <taxon>unclassified sequences</taxon>
        <taxon>metagenomes</taxon>
        <taxon>ecological metagenomes</taxon>
    </lineage>
</organism>
<dbReference type="GO" id="GO:0015031">
    <property type="term" value="P:protein transport"/>
    <property type="evidence" value="ECO:0007669"/>
    <property type="project" value="UniProtKB-KW"/>
</dbReference>
<name>A0A0F9DAC9_9ZZZZ</name>
<sequence length="200" mass="22221">IHSVAFNFDDMAFKANEYLDKVRGEAAAIVAKAQQDAEAVRKQAAAQGHREGMQSVEEIVQKQLATVLPALRQVIQDIQDAKQAWQKHWDASAVHVAAAIAKRLIRRELTEQPEITLTLVREALQLASGSSRLRIHLNPDDHQALGDQVEMLIKELSSLTTAELIPDGQITPGGCRVETQFGIIDQQFESQLKRIEEELA</sequence>
<evidence type="ECO:0000256" key="4">
    <source>
        <dbReference type="ARBA" id="ARBA00022795"/>
    </source>
</evidence>
<evidence type="ECO:0000256" key="6">
    <source>
        <dbReference type="ARBA" id="ARBA00023225"/>
    </source>
</evidence>
<protein>
    <recommendedName>
        <fullName evidence="7">Flagellar assembly protein FliH/Type III secretion system HrpE domain-containing protein</fullName>
    </recommendedName>
</protein>
<evidence type="ECO:0000256" key="3">
    <source>
        <dbReference type="ARBA" id="ARBA00022448"/>
    </source>
</evidence>
<keyword evidence="6" id="KW-1006">Bacterial flagellum protein export</keyword>
<comment type="function">
    <text evidence="1">Needed for flagellar regrowth and assembly.</text>
</comment>
<feature type="non-terminal residue" evidence="8">
    <location>
        <position position="1"/>
    </location>
</feature>
<dbReference type="PANTHER" id="PTHR34982">
    <property type="entry name" value="YOP PROTEINS TRANSLOCATION PROTEIN L"/>
    <property type="match status" value="1"/>
</dbReference>
<evidence type="ECO:0000259" key="7">
    <source>
        <dbReference type="Pfam" id="PF02108"/>
    </source>
</evidence>
<evidence type="ECO:0000256" key="2">
    <source>
        <dbReference type="ARBA" id="ARBA00006602"/>
    </source>
</evidence>
<keyword evidence="5" id="KW-0653">Protein transport</keyword>
<comment type="caution">
    <text evidence="8">The sequence shown here is derived from an EMBL/GenBank/DDBJ whole genome shotgun (WGS) entry which is preliminary data.</text>
</comment>
<comment type="similarity">
    <text evidence="2">Belongs to the FliH family.</text>
</comment>
<dbReference type="InterPro" id="IPR018035">
    <property type="entry name" value="Flagellar_FliH/T3SS_HrpE"/>
</dbReference>
<dbReference type="EMBL" id="LAZR01040357">
    <property type="protein sequence ID" value="KKL14691.1"/>
    <property type="molecule type" value="Genomic_DNA"/>
</dbReference>
<dbReference type="GO" id="GO:0005829">
    <property type="term" value="C:cytosol"/>
    <property type="evidence" value="ECO:0007669"/>
    <property type="project" value="TreeGrafter"/>
</dbReference>
<feature type="domain" description="Flagellar assembly protein FliH/Type III secretion system HrpE" evidence="7">
    <location>
        <begin position="70"/>
        <end position="195"/>
    </location>
</feature>
<reference evidence="8" key="1">
    <citation type="journal article" date="2015" name="Nature">
        <title>Complex archaea that bridge the gap between prokaryotes and eukaryotes.</title>
        <authorList>
            <person name="Spang A."/>
            <person name="Saw J.H."/>
            <person name="Jorgensen S.L."/>
            <person name="Zaremba-Niedzwiedzka K."/>
            <person name="Martijn J."/>
            <person name="Lind A.E."/>
            <person name="van Eijk R."/>
            <person name="Schleper C."/>
            <person name="Guy L."/>
            <person name="Ettema T.J."/>
        </authorList>
    </citation>
    <scope>NUCLEOTIDE SEQUENCE</scope>
</reference>
<dbReference type="PANTHER" id="PTHR34982:SF1">
    <property type="entry name" value="FLAGELLAR ASSEMBLY PROTEIN FLIH"/>
    <property type="match status" value="1"/>
</dbReference>
<proteinExistence type="inferred from homology"/>
<gene>
    <name evidence="8" type="ORF">LCGC14_2513110</name>
</gene>
<dbReference type="Pfam" id="PF02108">
    <property type="entry name" value="FliH"/>
    <property type="match status" value="1"/>
</dbReference>
<dbReference type="InterPro" id="IPR051472">
    <property type="entry name" value="T3SS_Stator/FliH"/>
</dbReference>
<evidence type="ECO:0000256" key="1">
    <source>
        <dbReference type="ARBA" id="ARBA00003041"/>
    </source>
</evidence>
<dbReference type="AlphaFoldDB" id="A0A0F9DAC9"/>
<dbReference type="GO" id="GO:0044781">
    <property type="term" value="P:bacterial-type flagellum organization"/>
    <property type="evidence" value="ECO:0007669"/>
    <property type="project" value="UniProtKB-KW"/>
</dbReference>
<evidence type="ECO:0000256" key="5">
    <source>
        <dbReference type="ARBA" id="ARBA00022927"/>
    </source>
</evidence>